<dbReference type="PROSITE" id="PS51259">
    <property type="entry name" value="MHD2"/>
    <property type="match status" value="1"/>
</dbReference>
<dbReference type="SMART" id="SM00239">
    <property type="entry name" value="C2"/>
    <property type="match status" value="2"/>
</dbReference>
<evidence type="ECO:0000256" key="3">
    <source>
        <dbReference type="ARBA" id="ARBA00022737"/>
    </source>
</evidence>
<dbReference type="Pfam" id="PF00168">
    <property type="entry name" value="C2"/>
    <property type="match status" value="2"/>
</dbReference>
<dbReference type="Gene3D" id="1.10.357.50">
    <property type="match status" value="1"/>
</dbReference>
<dbReference type="GO" id="GO:0005509">
    <property type="term" value="F:calcium ion binding"/>
    <property type="evidence" value="ECO:0007669"/>
    <property type="project" value="InterPro"/>
</dbReference>
<dbReference type="PROSITE" id="PS50004">
    <property type="entry name" value="C2"/>
    <property type="match status" value="2"/>
</dbReference>
<keyword evidence="4" id="KW-0863">Zinc-finger</keyword>
<dbReference type="CDD" id="cd08395">
    <property type="entry name" value="C2C_Munc13"/>
    <property type="match status" value="1"/>
</dbReference>
<dbReference type="Pfam" id="PF00130">
    <property type="entry name" value="C1_1"/>
    <property type="match status" value="1"/>
</dbReference>
<feature type="domain" description="MHD2" evidence="10">
    <location>
        <begin position="930"/>
        <end position="1067"/>
    </location>
</feature>
<dbReference type="GO" id="GO:0008270">
    <property type="term" value="F:zinc ion binding"/>
    <property type="evidence" value="ECO:0007669"/>
    <property type="project" value="UniProtKB-KW"/>
</dbReference>
<name>A0A8D0BPD9_SALMN</name>
<dbReference type="GO" id="GO:0031594">
    <property type="term" value="C:neuromuscular junction"/>
    <property type="evidence" value="ECO:0007669"/>
    <property type="project" value="TreeGrafter"/>
</dbReference>
<dbReference type="GO" id="GO:0005543">
    <property type="term" value="F:phospholipid binding"/>
    <property type="evidence" value="ECO:0007669"/>
    <property type="project" value="InterPro"/>
</dbReference>
<keyword evidence="12" id="KW-1185">Reference proteome</keyword>
<evidence type="ECO:0000259" key="9">
    <source>
        <dbReference type="PROSITE" id="PS51258"/>
    </source>
</evidence>
<evidence type="ECO:0000256" key="5">
    <source>
        <dbReference type="ARBA" id="ARBA00022833"/>
    </source>
</evidence>
<dbReference type="InterPro" id="IPR035892">
    <property type="entry name" value="C2_domain_sf"/>
</dbReference>
<keyword evidence="5" id="KW-0862">Zinc</keyword>
<dbReference type="InterPro" id="IPR002219">
    <property type="entry name" value="PKC_DAG/PE"/>
</dbReference>
<dbReference type="FunFam" id="2.60.40.150:FF:000014">
    <property type="entry name" value="protein unc-13 homolog B"/>
    <property type="match status" value="1"/>
</dbReference>
<dbReference type="GO" id="GO:0017075">
    <property type="term" value="F:syntaxin-1 binding"/>
    <property type="evidence" value="ECO:0007669"/>
    <property type="project" value="TreeGrafter"/>
</dbReference>
<dbReference type="FunFam" id="3.30.60.20:FF:000001">
    <property type="entry name" value="Protein unc-13 homolog B"/>
    <property type="match status" value="1"/>
</dbReference>
<dbReference type="SUPFAM" id="SSF57889">
    <property type="entry name" value="Cysteine-rich domain"/>
    <property type="match status" value="1"/>
</dbReference>
<dbReference type="InterPro" id="IPR000008">
    <property type="entry name" value="C2_dom"/>
</dbReference>
<dbReference type="GO" id="GO:0030672">
    <property type="term" value="C:synaptic vesicle membrane"/>
    <property type="evidence" value="ECO:0007669"/>
    <property type="project" value="TreeGrafter"/>
</dbReference>
<proteinExistence type="predicted"/>
<dbReference type="InterPro" id="IPR027080">
    <property type="entry name" value="Unc-13"/>
</dbReference>
<dbReference type="InterPro" id="IPR014770">
    <property type="entry name" value="Munc13_1"/>
</dbReference>
<feature type="domain" description="MHD1" evidence="9">
    <location>
        <begin position="686"/>
        <end position="829"/>
    </location>
</feature>
<keyword evidence="3" id="KW-0677">Repeat</keyword>
<dbReference type="Ensembl" id="ENSSMRT00000010607.1">
    <property type="protein sequence ID" value="ENSSMRP00000009104.1"/>
    <property type="gene ID" value="ENSSMRG00000004801.1"/>
</dbReference>
<evidence type="ECO:0000313" key="11">
    <source>
        <dbReference type="Ensembl" id="ENSSMRP00000009104.1"/>
    </source>
</evidence>
<dbReference type="GeneTree" id="ENSGT00940000155174"/>
<feature type="domain" description="C2" evidence="7">
    <location>
        <begin position="1081"/>
        <end position="1206"/>
    </location>
</feature>
<dbReference type="FunFam" id="2.60.40.150:FF:000002">
    <property type="entry name" value="Protein unc-13 homolog B"/>
    <property type="match status" value="1"/>
</dbReference>
<evidence type="ECO:0000259" key="7">
    <source>
        <dbReference type="PROSITE" id="PS50004"/>
    </source>
</evidence>
<dbReference type="GO" id="GO:0043195">
    <property type="term" value="C:terminal bouton"/>
    <property type="evidence" value="ECO:0007669"/>
    <property type="project" value="TreeGrafter"/>
</dbReference>
<dbReference type="InterPro" id="IPR014772">
    <property type="entry name" value="Munc13_dom-2"/>
</dbReference>
<feature type="domain" description="Phorbol-ester/DAG-type" evidence="8">
    <location>
        <begin position="151"/>
        <end position="201"/>
    </location>
</feature>
<evidence type="ECO:0000256" key="4">
    <source>
        <dbReference type="ARBA" id="ARBA00022771"/>
    </source>
</evidence>
<dbReference type="AlphaFoldDB" id="A0A8D0BPD9"/>
<dbReference type="CDD" id="cd20859">
    <property type="entry name" value="C1_Munc13-2-like"/>
    <property type="match status" value="1"/>
</dbReference>
<dbReference type="GO" id="GO:0098831">
    <property type="term" value="C:presynaptic active zone cytoplasmic component"/>
    <property type="evidence" value="ECO:0007669"/>
    <property type="project" value="TreeGrafter"/>
</dbReference>
<keyword evidence="6" id="KW-0106">Calcium</keyword>
<dbReference type="PROSITE" id="PS51258">
    <property type="entry name" value="MHD1"/>
    <property type="match status" value="1"/>
</dbReference>
<dbReference type="Proteomes" id="UP000694421">
    <property type="component" value="Unplaced"/>
</dbReference>
<dbReference type="PROSITE" id="PS00479">
    <property type="entry name" value="ZF_DAG_PE_1"/>
    <property type="match status" value="1"/>
</dbReference>
<dbReference type="GO" id="GO:0005516">
    <property type="term" value="F:calmodulin binding"/>
    <property type="evidence" value="ECO:0007669"/>
    <property type="project" value="TreeGrafter"/>
</dbReference>
<dbReference type="SMART" id="SM00109">
    <property type="entry name" value="C1"/>
    <property type="match status" value="1"/>
</dbReference>
<dbReference type="PROSITE" id="PS50081">
    <property type="entry name" value="ZF_DAG_PE_2"/>
    <property type="match status" value="1"/>
</dbReference>
<dbReference type="Pfam" id="PF06292">
    <property type="entry name" value="MUN"/>
    <property type="match status" value="1"/>
</dbReference>
<dbReference type="PANTHER" id="PTHR10480">
    <property type="entry name" value="PROTEIN UNC-13 HOMOLOG"/>
    <property type="match status" value="1"/>
</dbReference>
<dbReference type="CDD" id="cd04027">
    <property type="entry name" value="C2B_Munc13"/>
    <property type="match status" value="1"/>
</dbReference>
<reference evidence="11" key="1">
    <citation type="submission" date="2025-08" db="UniProtKB">
        <authorList>
            <consortium name="Ensembl"/>
        </authorList>
    </citation>
    <scope>IDENTIFICATION</scope>
</reference>
<protein>
    <submittedName>
        <fullName evidence="11">Unc-13 homolog C</fullName>
    </submittedName>
</protein>
<dbReference type="InterPro" id="IPR046349">
    <property type="entry name" value="C1-like_sf"/>
</dbReference>
<evidence type="ECO:0000256" key="2">
    <source>
        <dbReference type="ARBA" id="ARBA00022723"/>
    </source>
</evidence>
<organism evidence="11 12">
    <name type="scientific">Salvator merianae</name>
    <name type="common">Argentine black and white tegu</name>
    <name type="synonym">Tupinambis merianae</name>
    <dbReference type="NCBI Taxonomy" id="96440"/>
    <lineage>
        <taxon>Eukaryota</taxon>
        <taxon>Metazoa</taxon>
        <taxon>Chordata</taxon>
        <taxon>Craniata</taxon>
        <taxon>Vertebrata</taxon>
        <taxon>Euteleostomi</taxon>
        <taxon>Lepidosauria</taxon>
        <taxon>Squamata</taxon>
        <taxon>Bifurcata</taxon>
        <taxon>Unidentata</taxon>
        <taxon>Episquamata</taxon>
        <taxon>Laterata</taxon>
        <taxon>Teiioidea</taxon>
        <taxon>Teiidae</taxon>
        <taxon>Salvator</taxon>
    </lineage>
</organism>
<evidence type="ECO:0000259" key="10">
    <source>
        <dbReference type="PROSITE" id="PS51259"/>
    </source>
</evidence>
<dbReference type="SMART" id="SM01145">
    <property type="entry name" value="DUF1041"/>
    <property type="match status" value="1"/>
</dbReference>
<evidence type="ECO:0000259" key="8">
    <source>
        <dbReference type="PROSITE" id="PS50081"/>
    </source>
</evidence>
<dbReference type="Gene3D" id="3.30.60.20">
    <property type="match status" value="1"/>
</dbReference>
<dbReference type="Gene3D" id="1.20.58.1100">
    <property type="match status" value="1"/>
</dbReference>
<dbReference type="GO" id="GO:0016081">
    <property type="term" value="P:synaptic vesicle docking"/>
    <property type="evidence" value="ECO:0007669"/>
    <property type="project" value="TreeGrafter"/>
</dbReference>
<dbReference type="PRINTS" id="PR00360">
    <property type="entry name" value="C2DOMAIN"/>
</dbReference>
<dbReference type="SUPFAM" id="SSF49562">
    <property type="entry name" value="C2 domain (Calcium/lipid-binding domain, CaLB)"/>
    <property type="match status" value="2"/>
</dbReference>
<dbReference type="GO" id="GO:0042734">
    <property type="term" value="C:presynaptic membrane"/>
    <property type="evidence" value="ECO:0007669"/>
    <property type="project" value="TreeGrafter"/>
</dbReference>
<dbReference type="GO" id="GO:0061789">
    <property type="term" value="P:dense core granule priming"/>
    <property type="evidence" value="ECO:0007669"/>
    <property type="project" value="TreeGrafter"/>
</dbReference>
<feature type="domain" description="C2" evidence="7">
    <location>
        <begin position="257"/>
        <end position="381"/>
    </location>
</feature>
<dbReference type="InterPro" id="IPR010439">
    <property type="entry name" value="MUN_dom"/>
</dbReference>
<reference evidence="11" key="2">
    <citation type="submission" date="2025-09" db="UniProtKB">
        <authorList>
            <consortium name="Ensembl"/>
        </authorList>
    </citation>
    <scope>IDENTIFICATION</scope>
</reference>
<dbReference type="GO" id="GO:0019992">
    <property type="term" value="F:diacylglycerol binding"/>
    <property type="evidence" value="ECO:0007669"/>
    <property type="project" value="InterPro"/>
</dbReference>
<sequence>DQVEVRWQLFTLSPSIRCTFGCCHGDSDAANDRAAPVTQPMPLAVQYPEEVWIHLPRNDPATDAQLSRKHHPIRNYSLCSPSSALYGIDSMPDLRRKKTFPIVRDVTLAGRKTGLSLAMVIRTSLNDDEMKMHVFKKTLQALIYPMSSTTPHYFEVWTATAPTYCYECEGLLWGIARQGMRCTECGVKCHEKCQDLLNADCLQRAAEKSSKHGAEDKTQNIISAMKERMKIRERNRPEVFELIQEMFQIPKEDFVQHTKVAKQSVLDGTSKWSAKIAITVVCAQGLQAKDKTGSSDPYVTVQVGKTRRRTKTVFGNLNPTWDEKFYFECHNSTDRIKVRVWDEDDDIKSRVKQHFKKESDDFLGQTIIEVRTLSGEMDVWYNLDKRTDKSAVSGAIRLKLNVEIKGEEKVASYHLQYTCLHENLFHYLTEVKSNGVVHIPAVKGDDAWKVYFDDAAQEIVDEFAMRYGIEYIYQAMTHFSCLSSKYMCPGVPAVMSTLLANINAFYAHTTATTNVSASDRFAATNFGREKFIKLLDQLHNSLRIDLSKYRDNFPASSPERLQDLKSTVDLLTSIAFFRMKVLELQSPPRASAVVKDCVRACLDSTYRYIFDNCYDLYSQLMDQQDIPREEQGPTVQSLDFWTQLITLMVTIIDEDKTAYTPALNQFPQELNMGKISAEIMWTLFAQDMKYALEEHEKQRLCKSTDYMNLHFKVKWFYNEYVRELPSFRDAVPEYSLWFEPFVMQWLDENEDVSMEFLHGALERDKKDGFQQTSDHALFSCSVVDVFTQLNQSFEIIKKLECPNPEALSHLMRRFAKTIHKVLIQYAVIIKNDFSSFCDKENVPSILMNNIQQLRVQLEKMFEAMGGKEVSEEQCVCARSKREQSSASSPFGVPPSFRPVIEECVRQMSLELSQMKGNDVSNKNSNAMDAEIVLRPLMDFLDKTLSLSAKICEKTVLKRVLKELWKLVLNKIEKQIVLPPLTDQAVSLGAVQKTMAQLSDHVIREEAKSLTLRQCAIMDVVLATIKQYFHAGGSGLKKNFLEKSPDLQSLKYALNLYTQTTDILVKKFIDTQTSQSNKDTVGEINLQVDLITQPGTAEHKVTVKVVAINNLNWQTSAMFRPFVEVCLLGPSLSDKKRKHGTKTKSNTWSPKYNETFQFLLSKEEKPSAYELHISVKDYCFAREDRVIGMAVLQLRSLAERGSSTAWHPLLRSISMDETGVTILRILSQRTNDDVAKEFVRLKSETRSAEETA</sequence>
<accession>A0A8D0BPD9</accession>
<dbReference type="GO" id="GO:0016082">
    <property type="term" value="P:synaptic vesicle priming"/>
    <property type="evidence" value="ECO:0007669"/>
    <property type="project" value="TreeGrafter"/>
</dbReference>
<dbReference type="FunFam" id="1.10.357.50:FF:000001">
    <property type="entry name" value="Protein unc-13 homolog B"/>
    <property type="match status" value="1"/>
</dbReference>
<evidence type="ECO:0000313" key="12">
    <source>
        <dbReference type="Proteomes" id="UP000694421"/>
    </source>
</evidence>
<keyword evidence="1" id="KW-0268">Exocytosis</keyword>
<dbReference type="GO" id="GO:0099525">
    <property type="term" value="P:presynaptic dense core vesicle exocytosis"/>
    <property type="evidence" value="ECO:0007669"/>
    <property type="project" value="TreeGrafter"/>
</dbReference>
<dbReference type="GO" id="GO:0035249">
    <property type="term" value="P:synaptic transmission, glutamatergic"/>
    <property type="evidence" value="ECO:0007669"/>
    <property type="project" value="TreeGrafter"/>
</dbReference>
<evidence type="ECO:0000256" key="6">
    <source>
        <dbReference type="ARBA" id="ARBA00022837"/>
    </source>
</evidence>
<keyword evidence="2" id="KW-0479">Metal-binding</keyword>
<dbReference type="PANTHER" id="PTHR10480:SF2">
    <property type="entry name" value="PROTEIN UNC-13 HOMOLOG C"/>
    <property type="match status" value="1"/>
</dbReference>
<dbReference type="Gene3D" id="2.60.40.150">
    <property type="entry name" value="C2 domain"/>
    <property type="match status" value="2"/>
</dbReference>
<dbReference type="InterPro" id="IPR037302">
    <property type="entry name" value="Unc-13_C2B"/>
</dbReference>
<evidence type="ECO:0000256" key="1">
    <source>
        <dbReference type="ARBA" id="ARBA00022483"/>
    </source>
</evidence>